<keyword evidence="6 9" id="KW-0822">Tryptophan biosynthesis</keyword>
<comment type="caution">
    <text evidence="11">The sequence shown here is derived from an EMBL/GenBank/DDBJ whole genome shotgun (WGS) entry which is preliminary data.</text>
</comment>
<dbReference type="GO" id="GO:0004640">
    <property type="term" value="F:phosphoribosylanthranilate isomerase activity"/>
    <property type="evidence" value="ECO:0007669"/>
    <property type="project" value="UniProtKB-UniRule"/>
</dbReference>
<accession>A0A9D2PQI5</accession>
<dbReference type="PANTHER" id="PTHR42894:SF1">
    <property type="entry name" value="N-(5'-PHOSPHORIBOSYL)ANTHRANILATE ISOMERASE"/>
    <property type="match status" value="1"/>
</dbReference>
<dbReference type="CDD" id="cd00405">
    <property type="entry name" value="PRAI"/>
    <property type="match status" value="1"/>
</dbReference>
<evidence type="ECO:0000256" key="5">
    <source>
        <dbReference type="ARBA" id="ARBA00022605"/>
    </source>
</evidence>
<sequence length="206" mass="22526">MRTKIKICGLKTLEDIQMINRLKPDYAGFVFADGKRKISPSQAEALKKALSPDIKAVGVFVNEDPQAAAGLAAAGIIDLIQLHGDEDEAYLREIRKLIDVPVVKAVRVRDTEDILRAEALSCDFLLLDTYTKGVYGGSGKTFDWSRIPRMKKPFFLAGGLNASNVKDAIARCSPMAVDVSSAVETEGRKDEEKIKAFLKAVRGEAI</sequence>
<dbReference type="InterPro" id="IPR044643">
    <property type="entry name" value="TrpF_fam"/>
</dbReference>
<evidence type="ECO:0000256" key="9">
    <source>
        <dbReference type="HAMAP-Rule" id="MF_00135"/>
    </source>
</evidence>
<proteinExistence type="inferred from homology"/>
<dbReference type="HAMAP" id="MF_00135">
    <property type="entry name" value="PRAI"/>
    <property type="match status" value="1"/>
</dbReference>
<dbReference type="PANTHER" id="PTHR42894">
    <property type="entry name" value="N-(5'-PHOSPHORIBOSYL)ANTHRANILATE ISOMERASE"/>
    <property type="match status" value="1"/>
</dbReference>
<evidence type="ECO:0000313" key="11">
    <source>
        <dbReference type="EMBL" id="HJC64160.1"/>
    </source>
</evidence>
<dbReference type="EC" id="5.3.1.24" evidence="3 9"/>
<reference evidence="11" key="1">
    <citation type="journal article" date="2021" name="PeerJ">
        <title>Extensive microbial diversity within the chicken gut microbiome revealed by metagenomics and culture.</title>
        <authorList>
            <person name="Gilroy R."/>
            <person name="Ravi A."/>
            <person name="Getino M."/>
            <person name="Pursley I."/>
            <person name="Horton D.L."/>
            <person name="Alikhan N.F."/>
            <person name="Baker D."/>
            <person name="Gharbi K."/>
            <person name="Hall N."/>
            <person name="Watson M."/>
            <person name="Adriaenssens E.M."/>
            <person name="Foster-Nyarko E."/>
            <person name="Jarju S."/>
            <person name="Secka A."/>
            <person name="Antonio M."/>
            <person name="Oren A."/>
            <person name="Chaudhuri R.R."/>
            <person name="La Ragione R."/>
            <person name="Hildebrand F."/>
            <person name="Pallen M.J."/>
        </authorList>
    </citation>
    <scope>NUCLEOTIDE SEQUENCE</scope>
    <source>
        <strain evidence="11">ChiBcec2-3848</strain>
    </source>
</reference>
<name>A0A9D2PQI5_9FIRM</name>
<dbReference type="InterPro" id="IPR011060">
    <property type="entry name" value="RibuloseP-bd_barrel"/>
</dbReference>
<protein>
    <recommendedName>
        <fullName evidence="4 9">N-(5'-phosphoribosyl)anthranilate isomerase</fullName>
        <shortName evidence="9">PRAI</shortName>
        <ecNumber evidence="3 9">5.3.1.24</ecNumber>
    </recommendedName>
</protein>
<dbReference type="Pfam" id="PF00697">
    <property type="entry name" value="PRAI"/>
    <property type="match status" value="1"/>
</dbReference>
<comment type="similarity">
    <text evidence="9">Belongs to the TrpF family.</text>
</comment>
<comment type="catalytic activity">
    <reaction evidence="1 9">
        <text>N-(5-phospho-beta-D-ribosyl)anthranilate = 1-(2-carboxyphenylamino)-1-deoxy-D-ribulose 5-phosphate</text>
        <dbReference type="Rhea" id="RHEA:21540"/>
        <dbReference type="ChEBI" id="CHEBI:18277"/>
        <dbReference type="ChEBI" id="CHEBI:58613"/>
        <dbReference type="EC" id="5.3.1.24"/>
    </reaction>
</comment>
<evidence type="ECO:0000256" key="8">
    <source>
        <dbReference type="ARBA" id="ARBA00023235"/>
    </source>
</evidence>
<evidence type="ECO:0000259" key="10">
    <source>
        <dbReference type="Pfam" id="PF00697"/>
    </source>
</evidence>
<gene>
    <name evidence="9" type="primary">trpF</name>
    <name evidence="11" type="ORF">H9753_11170</name>
</gene>
<evidence type="ECO:0000256" key="1">
    <source>
        <dbReference type="ARBA" id="ARBA00001164"/>
    </source>
</evidence>
<keyword evidence="7 9" id="KW-0057">Aromatic amino acid biosynthesis</keyword>
<dbReference type="InterPro" id="IPR013785">
    <property type="entry name" value="Aldolase_TIM"/>
</dbReference>
<feature type="domain" description="N-(5'phosphoribosyl) anthranilate isomerase (PRAI)" evidence="10">
    <location>
        <begin position="5"/>
        <end position="199"/>
    </location>
</feature>
<dbReference type="Proteomes" id="UP000823886">
    <property type="component" value="Unassembled WGS sequence"/>
</dbReference>
<dbReference type="AlphaFoldDB" id="A0A9D2PQI5"/>
<reference evidence="11" key="2">
    <citation type="submission" date="2021-04" db="EMBL/GenBank/DDBJ databases">
        <authorList>
            <person name="Gilroy R."/>
        </authorList>
    </citation>
    <scope>NUCLEOTIDE SEQUENCE</scope>
    <source>
        <strain evidence="11">ChiBcec2-3848</strain>
    </source>
</reference>
<dbReference type="InterPro" id="IPR001240">
    <property type="entry name" value="PRAI_dom"/>
</dbReference>
<evidence type="ECO:0000313" key="12">
    <source>
        <dbReference type="Proteomes" id="UP000823886"/>
    </source>
</evidence>
<evidence type="ECO:0000256" key="4">
    <source>
        <dbReference type="ARBA" id="ARBA00022272"/>
    </source>
</evidence>
<dbReference type="Gene3D" id="3.20.20.70">
    <property type="entry name" value="Aldolase class I"/>
    <property type="match status" value="1"/>
</dbReference>
<organism evidence="11 12">
    <name type="scientific">Candidatus Blautia merdavium</name>
    <dbReference type="NCBI Taxonomy" id="2838494"/>
    <lineage>
        <taxon>Bacteria</taxon>
        <taxon>Bacillati</taxon>
        <taxon>Bacillota</taxon>
        <taxon>Clostridia</taxon>
        <taxon>Lachnospirales</taxon>
        <taxon>Lachnospiraceae</taxon>
        <taxon>Blautia</taxon>
    </lineage>
</organism>
<keyword evidence="5 9" id="KW-0028">Amino-acid biosynthesis</keyword>
<dbReference type="GO" id="GO:0000162">
    <property type="term" value="P:L-tryptophan biosynthetic process"/>
    <property type="evidence" value="ECO:0007669"/>
    <property type="project" value="UniProtKB-UniRule"/>
</dbReference>
<keyword evidence="8 9" id="KW-0413">Isomerase</keyword>
<evidence type="ECO:0000256" key="6">
    <source>
        <dbReference type="ARBA" id="ARBA00022822"/>
    </source>
</evidence>
<dbReference type="EMBL" id="DWVZ01000150">
    <property type="protein sequence ID" value="HJC64160.1"/>
    <property type="molecule type" value="Genomic_DNA"/>
</dbReference>
<comment type="pathway">
    <text evidence="2 9">Amino-acid biosynthesis; L-tryptophan biosynthesis; L-tryptophan from chorismate: step 3/5.</text>
</comment>
<dbReference type="SUPFAM" id="SSF51366">
    <property type="entry name" value="Ribulose-phoshate binding barrel"/>
    <property type="match status" value="1"/>
</dbReference>
<evidence type="ECO:0000256" key="3">
    <source>
        <dbReference type="ARBA" id="ARBA00012572"/>
    </source>
</evidence>
<evidence type="ECO:0000256" key="7">
    <source>
        <dbReference type="ARBA" id="ARBA00023141"/>
    </source>
</evidence>
<evidence type="ECO:0000256" key="2">
    <source>
        <dbReference type="ARBA" id="ARBA00004664"/>
    </source>
</evidence>